<organism evidence="4 5">
    <name type="scientific">Acrobeloides nanus</name>
    <dbReference type="NCBI Taxonomy" id="290746"/>
    <lineage>
        <taxon>Eukaryota</taxon>
        <taxon>Metazoa</taxon>
        <taxon>Ecdysozoa</taxon>
        <taxon>Nematoda</taxon>
        <taxon>Chromadorea</taxon>
        <taxon>Rhabditida</taxon>
        <taxon>Tylenchina</taxon>
        <taxon>Cephalobomorpha</taxon>
        <taxon>Cephaloboidea</taxon>
        <taxon>Cephalobidae</taxon>
        <taxon>Acrobeloides</taxon>
    </lineage>
</organism>
<reference evidence="5" key="1">
    <citation type="submission" date="2022-11" db="UniProtKB">
        <authorList>
            <consortium name="WormBaseParasite"/>
        </authorList>
    </citation>
    <scope>IDENTIFICATION</scope>
</reference>
<dbReference type="InterPro" id="IPR000225">
    <property type="entry name" value="Armadillo"/>
</dbReference>
<evidence type="ECO:0000256" key="1">
    <source>
        <dbReference type="ARBA" id="ARBA00010394"/>
    </source>
</evidence>
<keyword evidence="2" id="KW-0813">Transport</keyword>
<evidence type="ECO:0000256" key="2">
    <source>
        <dbReference type="ARBA" id="ARBA00022448"/>
    </source>
</evidence>
<dbReference type="InterPro" id="IPR016024">
    <property type="entry name" value="ARM-type_fold"/>
</dbReference>
<comment type="similarity">
    <text evidence="1">Belongs to the importin alpha family.</text>
</comment>
<dbReference type="InterPro" id="IPR011989">
    <property type="entry name" value="ARM-like"/>
</dbReference>
<name>A0A914E7H9_9BILA</name>
<evidence type="ECO:0000313" key="5">
    <source>
        <dbReference type="WBParaSite" id="ACRNAN_scaffold5949.g24278.t1"/>
    </source>
</evidence>
<dbReference type="Gene3D" id="1.25.10.10">
    <property type="entry name" value="Leucine-rich Repeat Variant"/>
    <property type="match status" value="1"/>
</dbReference>
<evidence type="ECO:0000256" key="3">
    <source>
        <dbReference type="ARBA" id="ARBA00022927"/>
    </source>
</evidence>
<sequence>MSERKATISLRVNRELSQRTSYNNAEVQCILAVLKPQCSKEAQVAASTYFRKISLRAQIRPSTYADFIVSSVLECLKITSIVDVRLNLTWALTNFACGEHEDTDRIIRMVLRLLYLINNSLVVSFTSRPTYEEASLTSSHVGGDQGDGLNVLLSILTKSSGEVRDQAVWTFGNIAADCDDCRRATRNSGILEHLLNHLERYDELSLQSIRLAVWCLVNTIRGGYNSTLLTINITWRYVQVLHILMNRYTSDIELIGNSIWCLAHIANDGPPYDQIEAIRLEPNLINNLLGFLHHSDYRILRGALRSVGNIITGSDIQTETLLAVGVVPILAELAQHSDSTISREALWVMSNIAAGPVAHIDVLFTARGVADMIASNCNSLETRKRKEASWVVVNSMMGGSSHLVEWLLVGGFGVSLREILEHQDDSRLVRRVLVAMKALLNARNPPLRFLPALLRHIKFENIISQLRPSLEKNLVAREACDFLIRVLKKPEDDQPEIENEHRPVFIELK</sequence>
<dbReference type="SUPFAM" id="SSF48371">
    <property type="entry name" value="ARM repeat"/>
    <property type="match status" value="1"/>
</dbReference>
<keyword evidence="3" id="KW-0653">Protein transport</keyword>
<dbReference type="WBParaSite" id="ACRNAN_scaffold5949.g24278.t1">
    <property type="protein sequence ID" value="ACRNAN_scaffold5949.g24278.t1"/>
    <property type="gene ID" value="ACRNAN_scaffold5949.g24278"/>
</dbReference>
<protein>
    <submittedName>
        <fullName evidence="5">Importin subunit alpha</fullName>
    </submittedName>
</protein>
<dbReference type="AlphaFoldDB" id="A0A914E7H9"/>
<proteinExistence type="inferred from homology"/>
<dbReference type="Proteomes" id="UP000887540">
    <property type="component" value="Unplaced"/>
</dbReference>
<keyword evidence="4" id="KW-1185">Reference proteome</keyword>
<dbReference type="Pfam" id="PF00514">
    <property type="entry name" value="Arm"/>
    <property type="match status" value="1"/>
</dbReference>
<dbReference type="SMART" id="SM00185">
    <property type="entry name" value="ARM"/>
    <property type="match status" value="5"/>
</dbReference>
<dbReference type="PANTHER" id="PTHR23316">
    <property type="entry name" value="IMPORTIN ALPHA"/>
    <property type="match status" value="1"/>
</dbReference>
<accession>A0A914E7H9</accession>
<dbReference type="GO" id="GO:0015031">
    <property type="term" value="P:protein transport"/>
    <property type="evidence" value="ECO:0007669"/>
    <property type="project" value="UniProtKB-KW"/>
</dbReference>
<evidence type="ECO:0000313" key="4">
    <source>
        <dbReference type="Proteomes" id="UP000887540"/>
    </source>
</evidence>